<gene>
    <name evidence="3" type="ORF">JR316_004908</name>
</gene>
<evidence type="ECO:0000313" key="3">
    <source>
        <dbReference type="EMBL" id="KAG5170519.1"/>
    </source>
</evidence>
<dbReference type="PANTHER" id="PTHR28142:SF1">
    <property type="entry name" value="MITOCHONDRIAL INNER MEMBRANE I-AAA PROTEASE SUPERCOMPLEX SUBUNIT MGR3-RELATED"/>
    <property type="match status" value="1"/>
</dbReference>
<name>A0A8H7Y3Z4_PSICU</name>
<feature type="transmembrane region" description="Helical" evidence="2">
    <location>
        <begin position="88"/>
        <end position="108"/>
    </location>
</feature>
<proteinExistence type="predicted"/>
<dbReference type="InterPro" id="IPR040201">
    <property type="entry name" value="Mrg3-like"/>
</dbReference>
<organism evidence="3">
    <name type="scientific">Psilocybe cubensis</name>
    <name type="common">Psychedelic mushroom</name>
    <name type="synonym">Stropharia cubensis</name>
    <dbReference type="NCBI Taxonomy" id="181762"/>
    <lineage>
        <taxon>Eukaryota</taxon>
        <taxon>Fungi</taxon>
        <taxon>Dikarya</taxon>
        <taxon>Basidiomycota</taxon>
        <taxon>Agaricomycotina</taxon>
        <taxon>Agaricomycetes</taxon>
        <taxon>Agaricomycetidae</taxon>
        <taxon>Agaricales</taxon>
        <taxon>Agaricineae</taxon>
        <taxon>Strophariaceae</taxon>
        <taxon>Psilocybe</taxon>
    </lineage>
</organism>
<keyword evidence="2" id="KW-1133">Transmembrane helix</keyword>
<evidence type="ECO:0000256" key="2">
    <source>
        <dbReference type="SAM" id="Phobius"/>
    </source>
</evidence>
<feature type="compositionally biased region" description="Basic and acidic residues" evidence="1">
    <location>
        <begin position="54"/>
        <end position="72"/>
    </location>
</feature>
<feature type="region of interest" description="Disordered" evidence="1">
    <location>
        <begin position="42"/>
        <end position="76"/>
    </location>
</feature>
<accession>A0A8H7Y3Z4</accession>
<keyword evidence="2" id="KW-0812">Transmembrane</keyword>
<dbReference type="EMBL" id="JAFIQS010000004">
    <property type="protein sequence ID" value="KAG5170519.1"/>
    <property type="molecule type" value="Genomic_DNA"/>
</dbReference>
<dbReference type="PANTHER" id="PTHR28142">
    <property type="entry name" value="MITOCHONDRIAL INNER MEMBRANE I-AAA PROTEASE SUPERCOMPLEX SUBUNIT MGR3-RELATED"/>
    <property type="match status" value="1"/>
</dbReference>
<dbReference type="OrthoDB" id="10050400at2759"/>
<dbReference type="AlphaFoldDB" id="A0A8H7Y3Z4"/>
<protein>
    <submittedName>
        <fullName evidence="3">Uncharacterized protein</fullName>
    </submittedName>
</protein>
<reference evidence="3" key="1">
    <citation type="submission" date="2021-02" db="EMBL/GenBank/DDBJ databases">
        <title>Psilocybe cubensis genome.</title>
        <authorList>
            <person name="Mckernan K.J."/>
            <person name="Crawford S."/>
            <person name="Trippe A."/>
            <person name="Kane L.T."/>
            <person name="Mclaughlin S."/>
        </authorList>
    </citation>
    <scope>NUCLEOTIDE SEQUENCE [LARGE SCALE GENOMIC DNA]</scope>
    <source>
        <strain evidence="3">MGC-MH-2018</strain>
    </source>
</reference>
<comment type="caution">
    <text evidence="3">The sequence shown here is derived from an EMBL/GenBank/DDBJ whole genome shotgun (WGS) entry which is preliminary data.</text>
</comment>
<evidence type="ECO:0000256" key="1">
    <source>
        <dbReference type="SAM" id="MobiDB-lite"/>
    </source>
</evidence>
<keyword evidence="2" id="KW-0472">Membrane</keyword>
<sequence length="526" mass="57386">MFSVSTRLSKTSHLALPRILPPHRNSVSSLSRSSQVLRSQRFLSTQTGTSEYPDEGKGYQEVKTEEPRHQRLDGPGGQPYVAGRNKGFTPILAGLFTVGVGLTAYGLWEVYSIMHMWPQDIRADLRAGLLAKRKGDLSIAAQYLYRAWQQTKTLPLSDFGPDPLLKTTGIGITLSGILEQAGAVAEAYDIYEDVFWTMRTAHLPKAKSTSKVKGAGPEDGEVEVEVEVEGGLPPSTRDTRPDLGVETLKGMTNADKMRAVALSYKLSELAHALKRPRAEEERWLVWSVEAILRTIIDTPPVAAVEVVHTVGQGEGAGRLGAMRGGEDAGRPEVKVLVEQLGLPVWVMRHDIAAPFEALGTFYAEEGNVPFALPLYLQAIAILIPPAPTVTPVEDKCRGAQLMGNITELLVRNLTRATATLEATSQAEAWARKGLETVMAARKASPIRHDVCEEALVALLYNVAMVRELAGDEPRARALLSESLEQARKIDMQEGIQHASEALKRLDTGADTVKPVVVDRLVDNKDV</sequence>